<proteinExistence type="predicted"/>
<name>A0A7D5T4K6_9EURY</name>
<keyword evidence="4" id="KW-1185">Reference proteome</keyword>
<dbReference type="InterPro" id="IPR055768">
    <property type="entry name" value="DUF7344"/>
</dbReference>
<feature type="domain" description="DUF7344" evidence="2">
    <location>
        <begin position="8"/>
        <end position="86"/>
    </location>
</feature>
<sequence length="113" mass="12564">MMGASKMFGLLASDRRRRVLLLLCEEEPVSVPDAVQMRGDAARPSANGGRDHDRSRRQTVRLYHADLPKLAAANLIEWNRDAETVSRGPRFGEIEPMLDVLGDNAARVPQEVV</sequence>
<accession>A0A7D5T4K6</accession>
<reference evidence="3 4" key="1">
    <citation type="submission" date="2020-07" db="EMBL/GenBank/DDBJ databases">
        <title>Halosimplex pelagicum sp. nov. and Halosimplex rubrum sp. nov., isolated from salted brown alga Laminaria, and emended description of the genus Halosimplex.</title>
        <authorList>
            <person name="Cui H."/>
        </authorList>
    </citation>
    <scope>NUCLEOTIDE SEQUENCE [LARGE SCALE GENOMIC DNA]</scope>
    <source>
        <strain evidence="3 4">R27</strain>
    </source>
</reference>
<dbReference type="Proteomes" id="UP000509667">
    <property type="component" value="Chromosome"/>
</dbReference>
<protein>
    <recommendedName>
        <fullName evidence="2">DUF7344 domain-containing protein</fullName>
    </recommendedName>
</protein>
<dbReference type="RefSeq" id="WP_179910981.1">
    <property type="nucleotide sequence ID" value="NZ_CP058910.1"/>
</dbReference>
<dbReference type="OrthoDB" id="241157at2157"/>
<evidence type="ECO:0000256" key="1">
    <source>
        <dbReference type="SAM" id="MobiDB-lite"/>
    </source>
</evidence>
<evidence type="ECO:0000313" key="4">
    <source>
        <dbReference type="Proteomes" id="UP000509667"/>
    </source>
</evidence>
<gene>
    <name evidence="3" type="ORF">HZS55_06955</name>
</gene>
<evidence type="ECO:0000259" key="2">
    <source>
        <dbReference type="Pfam" id="PF24035"/>
    </source>
</evidence>
<organism evidence="3 4">
    <name type="scientific">Halosimplex rubrum</name>
    <dbReference type="NCBI Taxonomy" id="869889"/>
    <lineage>
        <taxon>Archaea</taxon>
        <taxon>Methanobacteriati</taxon>
        <taxon>Methanobacteriota</taxon>
        <taxon>Stenosarchaea group</taxon>
        <taxon>Halobacteria</taxon>
        <taxon>Halobacteriales</taxon>
        <taxon>Haloarculaceae</taxon>
        <taxon>Halosimplex</taxon>
    </lineage>
</organism>
<dbReference type="EMBL" id="CP058910">
    <property type="protein sequence ID" value="QLH77049.1"/>
    <property type="molecule type" value="Genomic_DNA"/>
</dbReference>
<feature type="region of interest" description="Disordered" evidence="1">
    <location>
        <begin position="34"/>
        <end position="56"/>
    </location>
</feature>
<evidence type="ECO:0000313" key="3">
    <source>
        <dbReference type="EMBL" id="QLH77049.1"/>
    </source>
</evidence>
<dbReference type="Pfam" id="PF24035">
    <property type="entry name" value="DUF7344"/>
    <property type="match status" value="1"/>
</dbReference>
<dbReference type="AlphaFoldDB" id="A0A7D5T4K6"/>
<dbReference type="GeneID" id="56077588"/>
<dbReference type="KEGG" id="hrr:HZS55_06955"/>